<protein>
    <submittedName>
        <fullName evidence="2">Uncharacterized protein</fullName>
    </submittedName>
</protein>
<feature type="compositionally biased region" description="Polar residues" evidence="1">
    <location>
        <begin position="180"/>
        <end position="191"/>
    </location>
</feature>
<dbReference type="Proteomes" id="UP001151760">
    <property type="component" value="Unassembled WGS sequence"/>
</dbReference>
<feature type="compositionally biased region" description="Polar residues" evidence="1">
    <location>
        <begin position="144"/>
        <end position="160"/>
    </location>
</feature>
<reference evidence="2" key="1">
    <citation type="journal article" date="2022" name="Int. J. Mol. Sci.">
        <title>Draft Genome of Tanacetum Coccineum: Genomic Comparison of Closely Related Tanacetum-Family Plants.</title>
        <authorList>
            <person name="Yamashiro T."/>
            <person name="Shiraishi A."/>
            <person name="Nakayama K."/>
            <person name="Satake H."/>
        </authorList>
    </citation>
    <scope>NUCLEOTIDE SEQUENCE</scope>
</reference>
<feature type="compositionally biased region" description="Acidic residues" evidence="1">
    <location>
        <begin position="293"/>
        <end position="312"/>
    </location>
</feature>
<gene>
    <name evidence="2" type="ORF">Tco_1028332</name>
</gene>
<reference evidence="2" key="2">
    <citation type="submission" date="2022-01" db="EMBL/GenBank/DDBJ databases">
        <authorList>
            <person name="Yamashiro T."/>
            <person name="Shiraishi A."/>
            <person name="Satake H."/>
            <person name="Nakayama K."/>
        </authorList>
    </citation>
    <scope>NUCLEOTIDE SEQUENCE</scope>
</reference>
<keyword evidence="3" id="KW-1185">Reference proteome</keyword>
<feature type="compositionally biased region" description="Basic and acidic residues" evidence="1">
    <location>
        <begin position="162"/>
        <end position="171"/>
    </location>
</feature>
<feature type="region of interest" description="Disordered" evidence="1">
    <location>
        <begin position="113"/>
        <end position="217"/>
    </location>
</feature>
<comment type="caution">
    <text evidence="2">The sequence shown here is derived from an EMBL/GenBank/DDBJ whole genome shotgun (WGS) entry which is preliminary data.</text>
</comment>
<proteinExistence type="predicted"/>
<evidence type="ECO:0000313" key="3">
    <source>
        <dbReference type="Proteomes" id="UP001151760"/>
    </source>
</evidence>
<name>A0ABQ5G096_9ASTR</name>
<accession>A0ABQ5G096</accession>
<organism evidence="2 3">
    <name type="scientific">Tanacetum coccineum</name>
    <dbReference type="NCBI Taxonomy" id="301880"/>
    <lineage>
        <taxon>Eukaryota</taxon>
        <taxon>Viridiplantae</taxon>
        <taxon>Streptophyta</taxon>
        <taxon>Embryophyta</taxon>
        <taxon>Tracheophyta</taxon>
        <taxon>Spermatophyta</taxon>
        <taxon>Magnoliopsida</taxon>
        <taxon>eudicotyledons</taxon>
        <taxon>Gunneridae</taxon>
        <taxon>Pentapetalae</taxon>
        <taxon>asterids</taxon>
        <taxon>campanulids</taxon>
        <taxon>Asterales</taxon>
        <taxon>Asteraceae</taxon>
        <taxon>Asteroideae</taxon>
        <taxon>Anthemideae</taxon>
        <taxon>Anthemidinae</taxon>
        <taxon>Tanacetum</taxon>
    </lineage>
</organism>
<evidence type="ECO:0000313" key="2">
    <source>
        <dbReference type="EMBL" id="GJT69046.1"/>
    </source>
</evidence>
<feature type="region of interest" description="Disordered" evidence="1">
    <location>
        <begin position="288"/>
        <end position="322"/>
    </location>
</feature>
<sequence length="833" mass="92668">MANQEQNPPQQEQPFVAAKQVGFNLEDILLNTNNKYSTKDLENSKVFFSIPTGGIFGEVGVNTFRNAIGAHYLPYSSEYVVAPFIDVVRQWFSTIGYREEVSAKGTLKKSLLPPRWSKEATKGRPSKAPTGSKFGHSKKRKESSSAMDSNPSQPLVSTPVDTRMHKEDHQETASFIIHSESASRNDASAASITEAGPGNSAPSDFVPQQHGINEGTKTTSYDNLFAVTDPHVLVNQTKSISEGLETVLAQPITGKGASSDASQIVEETSSTIKLEDLAKLVSRVQPSFKDLDSPEDDPVIVVNDSDEDEDDEVHATENSQKNKLELEKNKDEAKAALLKAQPSFPNVEHLKELPDLPSKFNNLTEEAKGLKNQVHNMEIKLLGELKEIPPKLEGFTKTVTSGKLKTLGALLSLLNKLTNSLNQFAQAITSKKTGVHQKAPLKLRGSISRKTKEKKALSSEEAVKESTESDYVDDKTHLSGSMKIEEEAKAKAAKHESEVRKEELIDLLGPEPVICTLANGEVMKACPNRTGKRWETIYKQIGTRMHYIYTIEAELGINLDIPLRKQDTFNKLNDLANKKIKYVDDIHDYFKANKRLKSSVQYEHLPSTVLNEPVLASSTVALQVLRRLGSIFTSVYAAKLKRVVSLLEGTNNLKYEASAKNNEDAFDNLLSRVEISEDNAISLFVGGLPTEIKIRVRMFNPRTLVDAYCLINLQEATLNVVKKKNRMVYNGGSSTSTRFNAQDTTLCKPLLPLPQDSSVQTPKTNRKQLTQREYQEKKANNLCFYYNQKYTPSHKCSGQMYSLEVLAIEDDETQDTGMECLGEENFKEIEEMP</sequence>
<evidence type="ECO:0000256" key="1">
    <source>
        <dbReference type="SAM" id="MobiDB-lite"/>
    </source>
</evidence>
<dbReference type="EMBL" id="BQNB010017953">
    <property type="protein sequence ID" value="GJT69046.1"/>
    <property type="molecule type" value="Genomic_DNA"/>
</dbReference>